<comment type="caution">
    <text evidence="1">The sequence shown here is derived from an EMBL/GenBank/DDBJ whole genome shotgun (WGS) entry which is preliminary data.</text>
</comment>
<reference evidence="1" key="1">
    <citation type="submission" date="2021-01" db="EMBL/GenBank/DDBJ databases">
        <authorList>
            <consortium name="Genoscope - CEA"/>
            <person name="William W."/>
        </authorList>
    </citation>
    <scope>NUCLEOTIDE SEQUENCE</scope>
</reference>
<dbReference type="Proteomes" id="UP000692954">
    <property type="component" value="Unassembled WGS sequence"/>
</dbReference>
<evidence type="ECO:0000313" key="1">
    <source>
        <dbReference type="EMBL" id="CAD8129224.1"/>
    </source>
</evidence>
<dbReference type="EMBL" id="CAJJDN010000211">
    <property type="protein sequence ID" value="CAD8129224.1"/>
    <property type="molecule type" value="Genomic_DNA"/>
</dbReference>
<protein>
    <submittedName>
        <fullName evidence="1">Uncharacterized protein</fullName>
    </submittedName>
</protein>
<sequence>MIWKILLEIKLEIHQISKIIKEQKMSHHNYSESRQFFNYKQISALPKVGTLVLIQKLITRLKALFDM</sequence>
<accession>A0A8S1RS95</accession>
<gene>
    <name evidence="1" type="ORF">PSON_ATCC_30995.1.T2110006</name>
</gene>
<proteinExistence type="predicted"/>
<organism evidence="1 2">
    <name type="scientific">Paramecium sonneborni</name>
    <dbReference type="NCBI Taxonomy" id="65129"/>
    <lineage>
        <taxon>Eukaryota</taxon>
        <taxon>Sar</taxon>
        <taxon>Alveolata</taxon>
        <taxon>Ciliophora</taxon>
        <taxon>Intramacronucleata</taxon>
        <taxon>Oligohymenophorea</taxon>
        <taxon>Peniculida</taxon>
        <taxon>Parameciidae</taxon>
        <taxon>Paramecium</taxon>
    </lineage>
</organism>
<name>A0A8S1RS95_9CILI</name>
<dbReference type="AlphaFoldDB" id="A0A8S1RS95"/>
<evidence type="ECO:0000313" key="2">
    <source>
        <dbReference type="Proteomes" id="UP000692954"/>
    </source>
</evidence>
<keyword evidence="2" id="KW-1185">Reference proteome</keyword>